<dbReference type="Proteomes" id="UP000625780">
    <property type="component" value="Unassembled WGS sequence"/>
</dbReference>
<evidence type="ECO:0000313" key="3">
    <source>
        <dbReference type="Proteomes" id="UP000625780"/>
    </source>
</evidence>
<evidence type="ECO:0000256" key="1">
    <source>
        <dbReference type="SAM" id="MobiDB-lite"/>
    </source>
</evidence>
<accession>A0ABQ1QWR1</accession>
<keyword evidence="3" id="KW-1185">Reference proteome</keyword>
<feature type="region of interest" description="Disordered" evidence="1">
    <location>
        <begin position="28"/>
        <end position="50"/>
    </location>
</feature>
<organism evidence="2 3">
    <name type="scientific">Muriicola marianensis</name>
    <dbReference type="NCBI Taxonomy" id="1324801"/>
    <lineage>
        <taxon>Bacteria</taxon>
        <taxon>Pseudomonadati</taxon>
        <taxon>Bacteroidota</taxon>
        <taxon>Flavobacteriia</taxon>
        <taxon>Flavobacteriales</taxon>
        <taxon>Flavobacteriaceae</taxon>
        <taxon>Muriicola</taxon>
    </lineage>
</organism>
<proteinExistence type="predicted"/>
<sequence>MDYLCGVNQNLELHGQDTDQDIVAGIPKESGSSGEWMGEDFQKQSVHCPE</sequence>
<protein>
    <submittedName>
        <fullName evidence="2">Uncharacterized protein</fullName>
    </submittedName>
</protein>
<dbReference type="EMBL" id="BMFH01000001">
    <property type="protein sequence ID" value="GGD46665.1"/>
    <property type="molecule type" value="Genomic_DNA"/>
</dbReference>
<evidence type="ECO:0000313" key="2">
    <source>
        <dbReference type="EMBL" id="GGD46665.1"/>
    </source>
</evidence>
<name>A0ABQ1QWR1_9FLAO</name>
<comment type="caution">
    <text evidence="2">The sequence shown here is derived from an EMBL/GenBank/DDBJ whole genome shotgun (WGS) entry which is preliminary data.</text>
</comment>
<reference evidence="3" key="1">
    <citation type="journal article" date="2019" name="Int. J. Syst. Evol. Microbiol.">
        <title>The Global Catalogue of Microorganisms (GCM) 10K type strain sequencing project: providing services to taxonomists for standard genome sequencing and annotation.</title>
        <authorList>
            <consortium name="The Broad Institute Genomics Platform"/>
            <consortium name="The Broad Institute Genome Sequencing Center for Infectious Disease"/>
            <person name="Wu L."/>
            <person name="Ma J."/>
        </authorList>
    </citation>
    <scope>NUCLEOTIDE SEQUENCE [LARGE SCALE GENOMIC DNA]</scope>
    <source>
        <strain evidence="3">CGMCC 1.12606</strain>
    </source>
</reference>
<gene>
    <name evidence="2" type="ORF">GCM10011361_11990</name>
</gene>